<feature type="domain" description="CBS" evidence="3">
    <location>
        <begin position="7"/>
        <end position="63"/>
    </location>
</feature>
<dbReference type="InterPro" id="IPR051257">
    <property type="entry name" value="Diverse_CBS-Domain"/>
</dbReference>
<feature type="domain" description="CBS" evidence="3">
    <location>
        <begin position="72"/>
        <end position="127"/>
    </location>
</feature>
<comment type="caution">
    <text evidence="4">The sequence shown here is derived from an EMBL/GenBank/DDBJ whole genome shotgun (WGS) entry which is preliminary data.</text>
</comment>
<evidence type="ECO:0000256" key="1">
    <source>
        <dbReference type="ARBA" id="ARBA00023122"/>
    </source>
</evidence>
<dbReference type="Proteomes" id="UP001596407">
    <property type="component" value="Unassembled WGS sequence"/>
</dbReference>
<dbReference type="RefSeq" id="WP_276280625.1">
    <property type="nucleotide sequence ID" value="NZ_CP119809.1"/>
</dbReference>
<dbReference type="InterPro" id="IPR046342">
    <property type="entry name" value="CBS_dom_sf"/>
</dbReference>
<evidence type="ECO:0000256" key="2">
    <source>
        <dbReference type="PROSITE-ProRule" id="PRU00703"/>
    </source>
</evidence>
<dbReference type="InterPro" id="IPR000644">
    <property type="entry name" value="CBS_dom"/>
</dbReference>
<accession>A0ABD5WLP5</accession>
<keyword evidence="5" id="KW-1185">Reference proteome</keyword>
<dbReference type="SMART" id="SM00116">
    <property type="entry name" value="CBS"/>
    <property type="match status" value="2"/>
</dbReference>
<dbReference type="Pfam" id="PF00571">
    <property type="entry name" value="CBS"/>
    <property type="match status" value="2"/>
</dbReference>
<dbReference type="PROSITE" id="PS51371">
    <property type="entry name" value="CBS"/>
    <property type="match status" value="2"/>
</dbReference>
<name>A0ABD5WLP5_9EURY</name>
<sequence length="150" mass="16042">MLVRDAMTTDVVTAAADASVREAVGRMLRAGVGSVVVTREGNPAGILTETDALKAGYHAERPFGEIPVSKAATDSLVTTSPGTTIRGAVRQMRENDVKKLPVVDGMEIVGMLTMTDVVRAQENLVDEAVRLEERRQGWTSEGKSWGGDDD</sequence>
<dbReference type="Gene3D" id="3.10.580.10">
    <property type="entry name" value="CBS-domain"/>
    <property type="match status" value="1"/>
</dbReference>
<dbReference type="GeneID" id="79301790"/>
<evidence type="ECO:0000313" key="5">
    <source>
        <dbReference type="Proteomes" id="UP001596407"/>
    </source>
</evidence>
<organism evidence="4 5">
    <name type="scientific">Halorussus caseinilyticus</name>
    <dbReference type="NCBI Taxonomy" id="3034025"/>
    <lineage>
        <taxon>Archaea</taxon>
        <taxon>Methanobacteriati</taxon>
        <taxon>Methanobacteriota</taxon>
        <taxon>Stenosarchaea group</taxon>
        <taxon>Halobacteria</taxon>
        <taxon>Halobacteriales</taxon>
        <taxon>Haladaptataceae</taxon>
        <taxon>Halorussus</taxon>
    </lineage>
</organism>
<dbReference type="CDD" id="cd17776">
    <property type="entry name" value="CBS_pair_arch"/>
    <property type="match status" value="1"/>
</dbReference>
<reference evidence="4 5" key="1">
    <citation type="journal article" date="2019" name="Int. J. Syst. Evol. Microbiol.">
        <title>The Global Catalogue of Microorganisms (GCM) 10K type strain sequencing project: providing services to taxonomists for standard genome sequencing and annotation.</title>
        <authorList>
            <consortium name="The Broad Institute Genomics Platform"/>
            <consortium name="The Broad Institute Genome Sequencing Center for Infectious Disease"/>
            <person name="Wu L."/>
            <person name="Ma J."/>
        </authorList>
    </citation>
    <scope>NUCLEOTIDE SEQUENCE [LARGE SCALE GENOMIC DNA]</scope>
    <source>
        <strain evidence="4 5">DT72</strain>
    </source>
</reference>
<keyword evidence="1 2" id="KW-0129">CBS domain</keyword>
<evidence type="ECO:0000259" key="3">
    <source>
        <dbReference type="PROSITE" id="PS51371"/>
    </source>
</evidence>
<dbReference type="EMBL" id="JBHSZH010000005">
    <property type="protein sequence ID" value="MFC7081457.1"/>
    <property type="molecule type" value="Genomic_DNA"/>
</dbReference>
<evidence type="ECO:0000313" key="4">
    <source>
        <dbReference type="EMBL" id="MFC7081457.1"/>
    </source>
</evidence>
<dbReference type="PANTHER" id="PTHR43080">
    <property type="entry name" value="CBS DOMAIN-CONTAINING PROTEIN CBSX3, MITOCHONDRIAL"/>
    <property type="match status" value="1"/>
</dbReference>
<gene>
    <name evidence="4" type="ORF">ACFQJ6_16390</name>
</gene>
<protein>
    <submittedName>
        <fullName evidence="4">CBS domain-containing protein</fullName>
    </submittedName>
</protein>
<proteinExistence type="predicted"/>
<dbReference type="SUPFAM" id="SSF54631">
    <property type="entry name" value="CBS-domain pair"/>
    <property type="match status" value="1"/>
</dbReference>
<dbReference type="AlphaFoldDB" id="A0ABD5WLP5"/>
<dbReference type="PANTHER" id="PTHR43080:SF2">
    <property type="entry name" value="CBS DOMAIN-CONTAINING PROTEIN"/>
    <property type="match status" value="1"/>
</dbReference>